<proteinExistence type="predicted"/>
<protein>
    <submittedName>
        <fullName evidence="2">Uncharacterized protein</fullName>
    </submittedName>
</protein>
<organism evidence="1 2">
    <name type="scientific">Romanomermis culicivorax</name>
    <name type="common">Nematode worm</name>
    <dbReference type="NCBI Taxonomy" id="13658"/>
    <lineage>
        <taxon>Eukaryota</taxon>
        <taxon>Metazoa</taxon>
        <taxon>Ecdysozoa</taxon>
        <taxon>Nematoda</taxon>
        <taxon>Enoplea</taxon>
        <taxon>Dorylaimia</taxon>
        <taxon>Mermithida</taxon>
        <taxon>Mermithoidea</taxon>
        <taxon>Mermithidae</taxon>
        <taxon>Romanomermis</taxon>
    </lineage>
</organism>
<dbReference type="Proteomes" id="UP000887565">
    <property type="component" value="Unplaced"/>
</dbReference>
<keyword evidence="1" id="KW-1185">Reference proteome</keyword>
<reference evidence="2" key="1">
    <citation type="submission" date="2022-11" db="UniProtKB">
        <authorList>
            <consortium name="WormBaseParasite"/>
        </authorList>
    </citation>
    <scope>IDENTIFICATION</scope>
</reference>
<dbReference type="AlphaFoldDB" id="A0A915IRA4"/>
<accession>A0A915IRA4</accession>
<dbReference type="WBParaSite" id="nRc.2.0.1.t16395-RA">
    <property type="protein sequence ID" value="nRc.2.0.1.t16395-RA"/>
    <property type="gene ID" value="nRc.2.0.1.g16395"/>
</dbReference>
<sequence>MFYPPDSANRIYPTILQIALTTITRDEVLTAYKVFMYDCTSSNHGQSYCLAMVPNTFRSVKVLTCTTHRKLLTAPKVPKKKKKKQKDEWIESLDVSDDEDLAL</sequence>
<name>A0A915IRA4_ROMCU</name>
<evidence type="ECO:0000313" key="1">
    <source>
        <dbReference type="Proteomes" id="UP000887565"/>
    </source>
</evidence>
<evidence type="ECO:0000313" key="2">
    <source>
        <dbReference type="WBParaSite" id="nRc.2.0.1.t16395-RA"/>
    </source>
</evidence>